<evidence type="ECO:0000313" key="1">
    <source>
        <dbReference type="EMBL" id="GAT59159.1"/>
    </source>
</evidence>
<sequence>METLGIAVGAAATYETIKVTAEVVEQRQPNTRSDKWAVRVRDMGARVNELASQFPPNAAMFDTWEEFTAKYVELHEKMDALKGQKNTFFVRFALSRELAKSGKFIEGLCKKLTMDMLVRQIHCVQHHQEHLVNGACSICVWDEGYTQLDDTASHDSGSIETTLALDFLPEGLSILSV</sequence>
<dbReference type="Proteomes" id="UP000815677">
    <property type="component" value="Unassembled WGS sequence"/>
</dbReference>
<evidence type="ECO:0000313" key="2">
    <source>
        <dbReference type="Proteomes" id="UP000815677"/>
    </source>
</evidence>
<name>A0ABQ0M751_MYCCL</name>
<dbReference type="EMBL" id="DF849826">
    <property type="protein sequence ID" value="GAT59159.1"/>
    <property type="molecule type" value="Genomic_DNA"/>
</dbReference>
<evidence type="ECO:0008006" key="3">
    <source>
        <dbReference type="Google" id="ProtNLM"/>
    </source>
</evidence>
<organism evidence="1 2">
    <name type="scientific">Mycena chlorophos</name>
    <name type="common">Agaric fungus</name>
    <name type="synonym">Agaricus chlorophos</name>
    <dbReference type="NCBI Taxonomy" id="658473"/>
    <lineage>
        <taxon>Eukaryota</taxon>
        <taxon>Fungi</taxon>
        <taxon>Dikarya</taxon>
        <taxon>Basidiomycota</taxon>
        <taxon>Agaricomycotina</taxon>
        <taxon>Agaricomycetes</taxon>
        <taxon>Agaricomycetidae</taxon>
        <taxon>Agaricales</taxon>
        <taxon>Marasmiineae</taxon>
        <taxon>Mycenaceae</taxon>
        <taxon>Mycena</taxon>
    </lineage>
</organism>
<proteinExistence type="predicted"/>
<gene>
    <name evidence="1" type="ORF">MCHLO_15492</name>
</gene>
<protein>
    <recommendedName>
        <fullName evidence="3">Fungal N-terminal domain-containing protein</fullName>
    </recommendedName>
</protein>
<accession>A0ABQ0M751</accession>
<keyword evidence="2" id="KW-1185">Reference proteome</keyword>
<reference evidence="1" key="1">
    <citation type="submission" date="2014-09" db="EMBL/GenBank/DDBJ databases">
        <title>Genome sequence of the luminous mushroom Mycena chlorophos for searching fungal bioluminescence genes.</title>
        <authorList>
            <person name="Tanaka Y."/>
            <person name="Kasuga D."/>
            <person name="Oba Y."/>
            <person name="Hase S."/>
            <person name="Sato K."/>
            <person name="Oba Y."/>
            <person name="Sakakibara Y."/>
        </authorList>
    </citation>
    <scope>NUCLEOTIDE SEQUENCE</scope>
</reference>